<dbReference type="EMBL" id="ACUX02000019">
    <property type="protein sequence ID" value="EEZ60400.1"/>
    <property type="molecule type" value="Genomic_DNA"/>
</dbReference>
<dbReference type="Proteomes" id="UP000006001">
    <property type="component" value="Unassembled WGS sequence"/>
</dbReference>
<name>D0WJ52_SLAES</name>
<organism evidence="2 3">
    <name type="scientific">Slackia exigua (strain ATCC 700122 / DSM 15923 / CIP 105133 / JCM 11022 / KCTC 5966 / S-7)</name>
    <dbReference type="NCBI Taxonomy" id="649764"/>
    <lineage>
        <taxon>Bacteria</taxon>
        <taxon>Bacillati</taxon>
        <taxon>Actinomycetota</taxon>
        <taxon>Coriobacteriia</taxon>
        <taxon>Eggerthellales</taxon>
        <taxon>Eggerthellaceae</taxon>
        <taxon>Slackia</taxon>
    </lineage>
</organism>
<feature type="transmembrane region" description="Helical" evidence="1">
    <location>
        <begin position="42"/>
        <end position="62"/>
    </location>
</feature>
<keyword evidence="3" id="KW-1185">Reference proteome</keyword>
<dbReference type="STRING" id="649764.HMPREF0762_01877"/>
<keyword evidence="1" id="KW-0812">Transmembrane</keyword>
<reference evidence="2" key="1">
    <citation type="submission" date="2009-10" db="EMBL/GenBank/DDBJ databases">
        <authorList>
            <person name="Weinstock G."/>
            <person name="Sodergren E."/>
            <person name="Clifton S."/>
            <person name="Fulton L."/>
            <person name="Fulton B."/>
            <person name="Courtney L."/>
            <person name="Fronick C."/>
            <person name="Harrison M."/>
            <person name="Strong C."/>
            <person name="Farmer C."/>
            <person name="Delahaunty K."/>
            <person name="Markovic C."/>
            <person name="Hall O."/>
            <person name="Minx P."/>
            <person name="Tomlinson C."/>
            <person name="Mitreva M."/>
            <person name="Nelson J."/>
            <person name="Hou S."/>
            <person name="Wollam A."/>
            <person name="Pepin K.H."/>
            <person name="Johnson M."/>
            <person name="Bhonagiri V."/>
            <person name="Nash W.E."/>
            <person name="Warren W."/>
            <person name="Chinwalla A."/>
            <person name="Mardis E.R."/>
            <person name="Wilson R.K."/>
        </authorList>
    </citation>
    <scope>NUCLEOTIDE SEQUENCE [LARGE SCALE GENOMIC DNA]</scope>
    <source>
        <strain evidence="2">ATCC 700122</strain>
    </source>
</reference>
<proteinExistence type="predicted"/>
<evidence type="ECO:0000313" key="2">
    <source>
        <dbReference type="EMBL" id="EEZ60400.1"/>
    </source>
</evidence>
<sequence length="160" mass="17585">MDVRIALDARNKKMIAIVVLVLAGTIAAVVGAMVAFPDNFRARLAVLVLALAAVVGAVFWILQKFVARRSEEDARAAGERIIDAYRDGGSVKGLMGECERYLDANIALEARIDFMERIARMLIEDGHARDARTVVAFMTDRNLLPDGERKLDAAVRRLGM</sequence>
<feature type="transmembrane region" description="Helical" evidence="1">
    <location>
        <begin position="14"/>
        <end position="36"/>
    </location>
</feature>
<dbReference type="GeneID" id="85008077"/>
<keyword evidence="1" id="KW-0472">Membrane</keyword>
<dbReference type="AlphaFoldDB" id="D0WJ52"/>
<evidence type="ECO:0000313" key="3">
    <source>
        <dbReference type="Proteomes" id="UP000006001"/>
    </source>
</evidence>
<accession>D0WJ52</accession>
<dbReference type="RefSeq" id="WP_006363158.1">
    <property type="nucleotide sequence ID" value="NZ_GG700631.1"/>
</dbReference>
<comment type="caution">
    <text evidence="2">The sequence shown here is derived from an EMBL/GenBank/DDBJ whole genome shotgun (WGS) entry which is preliminary data.</text>
</comment>
<keyword evidence="1" id="KW-1133">Transmembrane helix</keyword>
<protein>
    <submittedName>
        <fullName evidence="2">Uncharacterized protein</fullName>
    </submittedName>
</protein>
<evidence type="ECO:0000256" key="1">
    <source>
        <dbReference type="SAM" id="Phobius"/>
    </source>
</evidence>
<dbReference type="HOGENOM" id="CLU_1651006_0_0_11"/>
<gene>
    <name evidence="2" type="ORF">HMPREF0762_01877</name>
</gene>